<dbReference type="Proteomes" id="UP000267368">
    <property type="component" value="Unassembled WGS sequence"/>
</dbReference>
<evidence type="ECO:0000256" key="7">
    <source>
        <dbReference type="ARBA" id="ARBA00022989"/>
    </source>
</evidence>
<evidence type="ECO:0000256" key="5">
    <source>
        <dbReference type="ARBA" id="ARBA00022475"/>
    </source>
</evidence>
<feature type="transmembrane region" description="Helical" evidence="11">
    <location>
        <begin position="443"/>
        <end position="464"/>
    </location>
</feature>
<dbReference type="AlphaFoldDB" id="A0A3N0AE38"/>
<dbReference type="GO" id="GO:0005886">
    <property type="term" value="C:plasma membrane"/>
    <property type="evidence" value="ECO:0007669"/>
    <property type="project" value="UniProtKB-SubCell"/>
</dbReference>
<dbReference type="PIRSF" id="PIRSF006603">
    <property type="entry name" value="DinF"/>
    <property type="match status" value="1"/>
</dbReference>
<feature type="transmembrane region" description="Helical" evidence="11">
    <location>
        <begin position="273"/>
        <end position="298"/>
    </location>
</feature>
<dbReference type="InterPro" id="IPR051327">
    <property type="entry name" value="MATE_MepA_subfamily"/>
</dbReference>
<keyword evidence="7 11" id="KW-1133">Transmembrane helix</keyword>
<comment type="subcellular location">
    <subcellularLocation>
        <location evidence="1">Cell membrane</location>
        <topology evidence="1">Multi-pass membrane protein</topology>
    </subcellularLocation>
</comment>
<dbReference type="PANTHER" id="PTHR43823:SF3">
    <property type="entry name" value="MULTIDRUG EXPORT PROTEIN MEPA"/>
    <property type="match status" value="1"/>
</dbReference>
<protein>
    <recommendedName>
        <fullName evidence="3">Multidrug export protein MepA</fullName>
    </recommendedName>
</protein>
<dbReference type="GO" id="GO:0046677">
    <property type="term" value="P:response to antibiotic"/>
    <property type="evidence" value="ECO:0007669"/>
    <property type="project" value="UniProtKB-KW"/>
</dbReference>
<sequence length="516" mass="54614">MKHETEENCGAPGGENESSSGASVRHASKQGENRAMADRVGRMGTASIPKLAVEFAIPAILGMVVNGAYNLIDSVFLGHGAGEIGLSAITVASPTMTIFLALAMLIGAGGNALCALRLGEGKHDEAEHILGNTAMMAVLVSAVLAVLAHIPFIVEPVLTLSSATDTVRPYAREFIQIVSLGCIFQIVGMGLNNFIRTAGAPNRALVTMLIGAIGCTVFNAVFVLWWGWGVAGSAWATVCGQAISCATVIWYFTKTPGVPLRLRRRYFPVKAKLARGILSLGAASFAVQAAGAVVNFFINFMLVKYGALDPIGADDALASVGVVQRIGMFVILPLIGVSIAIQPLLGFNYGAKLWDRVKTTLKVGSVGATVMGTVMWVAIMVFAPQIVGFFGIKEQTLVDFTAFALRVDLIFLPLIGFQIVGANYFQATGQPAKSIILSLTRQILFLLPLLFVLPETLPTIAPMLDSLDAVYFAVPLADFLAVFTVLIFVGMEVRELKRRSAEAKAAVAVKGAKAHA</sequence>
<feature type="transmembrane region" description="Helical" evidence="11">
    <location>
        <begin position="174"/>
        <end position="192"/>
    </location>
</feature>
<feature type="transmembrane region" description="Helical" evidence="11">
    <location>
        <begin position="403"/>
        <end position="422"/>
    </location>
</feature>
<dbReference type="NCBIfam" id="TIGR00797">
    <property type="entry name" value="matE"/>
    <property type="match status" value="1"/>
</dbReference>
<organism evidence="12 13">
    <name type="scientific">Slackia faecicanis</name>
    <dbReference type="NCBI Taxonomy" id="255723"/>
    <lineage>
        <taxon>Bacteria</taxon>
        <taxon>Bacillati</taxon>
        <taxon>Actinomycetota</taxon>
        <taxon>Coriobacteriia</taxon>
        <taxon>Eggerthellales</taxon>
        <taxon>Eggerthellaceae</taxon>
        <taxon>Slackia</taxon>
    </lineage>
</organism>
<evidence type="ECO:0000256" key="11">
    <source>
        <dbReference type="SAM" id="Phobius"/>
    </source>
</evidence>
<keyword evidence="13" id="KW-1185">Reference proteome</keyword>
<evidence type="ECO:0000256" key="6">
    <source>
        <dbReference type="ARBA" id="ARBA00022692"/>
    </source>
</evidence>
<evidence type="ECO:0000256" key="10">
    <source>
        <dbReference type="SAM" id="MobiDB-lite"/>
    </source>
</evidence>
<evidence type="ECO:0000313" key="12">
    <source>
        <dbReference type="EMBL" id="RNL19416.1"/>
    </source>
</evidence>
<evidence type="ECO:0000256" key="4">
    <source>
        <dbReference type="ARBA" id="ARBA00022448"/>
    </source>
</evidence>
<reference evidence="13" key="1">
    <citation type="submission" date="2018-05" db="EMBL/GenBank/DDBJ databases">
        <title>Genome Sequencing of selected type strains of the family Eggerthellaceae.</title>
        <authorList>
            <person name="Danylec N."/>
            <person name="Stoll D.A."/>
            <person name="Doetsch A."/>
            <person name="Huch M."/>
        </authorList>
    </citation>
    <scope>NUCLEOTIDE SEQUENCE [LARGE SCALE GENOMIC DNA]</scope>
    <source>
        <strain evidence="13">DSM 17537</strain>
    </source>
</reference>
<feature type="transmembrane region" description="Helical" evidence="11">
    <location>
        <begin position="84"/>
        <end position="108"/>
    </location>
</feature>
<dbReference type="PANTHER" id="PTHR43823">
    <property type="entry name" value="SPORULATION PROTEIN YKVU"/>
    <property type="match status" value="1"/>
</dbReference>
<dbReference type="InterPro" id="IPR045070">
    <property type="entry name" value="MATE_MepA-like"/>
</dbReference>
<dbReference type="GO" id="GO:0042910">
    <property type="term" value="F:xenobiotic transmembrane transporter activity"/>
    <property type="evidence" value="ECO:0007669"/>
    <property type="project" value="InterPro"/>
</dbReference>
<keyword evidence="9" id="KW-0046">Antibiotic resistance</keyword>
<evidence type="ECO:0000256" key="9">
    <source>
        <dbReference type="ARBA" id="ARBA00023251"/>
    </source>
</evidence>
<feature type="transmembrane region" description="Helical" evidence="11">
    <location>
        <begin position="363"/>
        <end position="383"/>
    </location>
</feature>
<feature type="transmembrane region" description="Helical" evidence="11">
    <location>
        <begin position="129"/>
        <end position="154"/>
    </location>
</feature>
<dbReference type="InterPro" id="IPR048279">
    <property type="entry name" value="MdtK-like"/>
</dbReference>
<dbReference type="CDD" id="cd13143">
    <property type="entry name" value="MATE_MepA_like"/>
    <property type="match status" value="1"/>
</dbReference>
<feature type="transmembrane region" description="Helical" evidence="11">
    <location>
        <begin position="326"/>
        <end position="351"/>
    </location>
</feature>
<gene>
    <name evidence="12" type="ORF">DMP07_06835</name>
</gene>
<evidence type="ECO:0000256" key="1">
    <source>
        <dbReference type="ARBA" id="ARBA00004651"/>
    </source>
</evidence>
<accession>A0A3N0AE38</accession>
<feature type="transmembrane region" description="Helical" evidence="11">
    <location>
        <begin position="234"/>
        <end position="252"/>
    </location>
</feature>
<dbReference type="RefSeq" id="WP_123198410.1">
    <property type="nucleotide sequence ID" value="NZ_QICB01000005.1"/>
</dbReference>
<evidence type="ECO:0000313" key="13">
    <source>
        <dbReference type="Proteomes" id="UP000267368"/>
    </source>
</evidence>
<proteinExistence type="inferred from homology"/>
<evidence type="ECO:0000256" key="8">
    <source>
        <dbReference type="ARBA" id="ARBA00023136"/>
    </source>
</evidence>
<keyword evidence="4" id="KW-0813">Transport</keyword>
<keyword evidence="8 11" id="KW-0472">Membrane</keyword>
<evidence type="ECO:0000256" key="2">
    <source>
        <dbReference type="ARBA" id="ARBA00008417"/>
    </source>
</evidence>
<evidence type="ECO:0000256" key="3">
    <source>
        <dbReference type="ARBA" id="ARBA00022106"/>
    </source>
</evidence>
<dbReference type="GO" id="GO:0015297">
    <property type="term" value="F:antiporter activity"/>
    <property type="evidence" value="ECO:0007669"/>
    <property type="project" value="InterPro"/>
</dbReference>
<dbReference type="OrthoDB" id="9811110at2"/>
<dbReference type="Pfam" id="PF01554">
    <property type="entry name" value="MatE"/>
    <property type="match status" value="2"/>
</dbReference>
<feature type="region of interest" description="Disordered" evidence="10">
    <location>
        <begin position="1"/>
        <end position="35"/>
    </location>
</feature>
<dbReference type="EMBL" id="QICB01000005">
    <property type="protein sequence ID" value="RNL19416.1"/>
    <property type="molecule type" value="Genomic_DNA"/>
</dbReference>
<comment type="similarity">
    <text evidence="2">Belongs to the multi antimicrobial extrusion (MATE) (TC 2.A.66.1) family. MepA subfamily.</text>
</comment>
<keyword evidence="5" id="KW-1003">Cell membrane</keyword>
<feature type="transmembrane region" description="Helical" evidence="11">
    <location>
        <begin position="204"/>
        <end position="228"/>
    </location>
</feature>
<dbReference type="InterPro" id="IPR002528">
    <property type="entry name" value="MATE_fam"/>
</dbReference>
<feature type="transmembrane region" description="Helical" evidence="11">
    <location>
        <begin position="470"/>
        <end position="489"/>
    </location>
</feature>
<keyword evidence="6 11" id="KW-0812">Transmembrane</keyword>
<name>A0A3N0AE38_9ACTN</name>
<comment type="caution">
    <text evidence="12">The sequence shown here is derived from an EMBL/GenBank/DDBJ whole genome shotgun (WGS) entry which is preliminary data.</text>
</comment>
<feature type="transmembrane region" description="Helical" evidence="11">
    <location>
        <begin position="51"/>
        <end position="72"/>
    </location>
</feature>